<protein>
    <submittedName>
        <fullName evidence="6">AraC family transcriptional regulator</fullName>
    </submittedName>
</protein>
<dbReference type="InterPro" id="IPR020449">
    <property type="entry name" value="Tscrpt_reg_AraC-type_HTH"/>
</dbReference>
<dbReference type="Pfam" id="PF02311">
    <property type="entry name" value="AraC_binding"/>
    <property type="match status" value="1"/>
</dbReference>
<feature type="compositionally biased region" description="Polar residues" evidence="4">
    <location>
        <begin position="15"/>
        <end position="25"/>
    </location>
</feature>
<dbReference type="PRINTS" id="PR00032">
    <property type="entry name" value="HTHARAC"/>
</dbReference>
<feature type="region of interest" description="Disordered" evidence="4">
    <location>
        <begin position="1"/>
        <end position="27"/>
    </location>
</feature>
<evidence type="ECO:0000256" key="4">
    <source>
        <dbReference type="SAM" id="MobiDB-lite"/>
    </source>
</evidence>
<dbReference type="PROSITE" id="PS01124">
    <property type="entry name" value="HTH_ARAC_FAMILY_2"/>
    <property type="match status" value="1"/>
</dbReference>
<evidence type="ECO:0000259" key="5">
    <source>
        <dbReference type="PROSITE" id="PS01124"/>
    </source>
</evidence>
<dbReference type="Proteomes" id="UP000272528">
    <property type="component" value="Chromosome"/>
</dbReference>
<keyword evidence="3" id="KW-0804">Transcription</keyword>
<dbReference type="InterPro" id="IPR037923">
    <property type="entry name" value="HTH-like"/>
</dbReference>
<dbReference type="RefSeq" id="WP_126014043.1">
    <property type="nucleotide sequence ID" value="NZ_CP034437.1"/>
</dbReference>
<proteinExistence type="predicted"/>
<evidence type="ECO:0000256" key="2">
    <source>
        <dbReference type="ARBA" id="ARBA00023125"/>
    </source>
</evidence>
<dbReference type="SUPFAM" id="SSF51215">
    <property type="entry name" value="Regulatory protein AraC"/>
    <property type="match status" value="1"/>
</dbReference>
<keyword evidence="2" id="KW-0238">DNA-binding</keyword>
<reference evidence="7" key="1">
    <citation type="submission" date="2018-12" db="EMBL/GenBank/DDBJ databases">
        <title>Genome sequence of Peanibacillus sp.</title>
        <authorList>
            <person name="Subramani G."/>
            <person name="Srinivasan S."/>
            <person name="Kim M.K."/>
        </authorList>
    </citation>
    <scope>NUCLEOTIDE SEQUENCE [LARGE SCALE GENOMIC DNA]</scope>
    <source>
        <strain evidence="7">18JY67-1</strain>
    </source>
</reference>
<accession>A0A3S9A1A0</accession>
<dbReference type="Gene3D" id="1.10.10.60">
    <property type="entry name" value="Homeodomain-like"/>
    <property type="match status" value="2"/>
</dbReference>
<dbReference type="InterPro" id="IPR009057">
    <property type="entry name" value="Homeodomain-like_sf"/>
</dbReference>
<dbReference type="KEGG" id="palb:EJC50_07100"/>
<dbReference type="InterPro" id="IPR014710">
    <property type="entry name" value="RmlC-like_jellyroll"/>
</dbReference>
<gene>
    <name evidence="6" type="ORF">EJC50_07100</name>
</gene>
<dbReference type="InterPro" id="IPR018060">
    <property type="entry name" value="HTH_AraC"/>
</dbReference>
<dbReference type="InterPro" id="IPR003313">
    <property type="entry name" value="AraC-bd"/>
</dbReference>
<sequence length="332" mass="37398">MPSTPRLPGMPNATKAPQNSPSSMPGFSKGERLLPFSSLFEDDKEAPIYVNRAHETFELLKHAHDFIEVCIVAEGTGFHYIGDEQMPVARGDLFFIPVGVSHVFRPGSTARSRQLIIYNCTFTMEQLDRLLHAVPAESAIAAMYRQLCDGRQWLHVHERGEEGQLLFHKLYQEFTTRRPGYAASMCAAVIELLIMLYRRQLEREAMPEQQQTKQAAPPSSMQQVIEAIDADCAASNLSVAAMAAQLGISERQFQRSFQKATGMTFLAYVQSARIDLSCKLLLSTDDLVSRIALRAGYQDVKFFSRLFKKKTGMTPREFRSTQRPEPLITLSE</sequence>
<dbReference type="PANTHER" id="PTHR43280:SF2">
    <property type="entry name" value="HTH-TYPE TRANSCRIPTIONAL REGULATOR EXSA"/>
    <property type="match status" value="1"/>
</dbReference>
<dbReference type="GO" id="GO:0003700">
    <property type="term" value="F:DNA-binding transcription factor activity"/>
    <property type="evidence" value="ECO:0007669"/>
    <property type="project" value="InterPro"/>
</dbReference>
<dbReference type="PANTHER" id="PTHR43280">
    <property type="entry name" value="ARAC-FAMILY TRANSCRIPTIONAL REGULATOR"/>
    <property type="match status" value="1"/>
</dbReference>
<feature type="domain" description="HTH araC/xylS-type" evidence="5">
    <location>
        <begin position="222"/>
        <end position="321"/>
    </location>
</feature>
<organism evidence="6 7">
    <name type="scientific">Paenibacillus albus</name>
    <dbReference type="NCBI Taxonomy" id="2495582"/>
    <lineage>
        <taxon>Bacteria</taxon>
        <taxon>Bacillati</taxon>
        <taxon>Bacillota</taxon>
        <taxon>Bacilli</taxon>
        <taxon>Bacillales</taxon>
        <taxon>Paenibacillaceae</taxon>
        <taxon>Paenibacillus</taxon>
    </lineage>
</organism>
<dbReference type="EMBL" id="CP034437">
    <property type="protein sequence ID" value="AZN39455.1"/>
    <property type="molecule type" value="Genomic_DNA"/>
</dbReference>
<dbReference type="Gene3D" id="2.60.120.10">
    <property type="entry name" value="Jelly Rolls"/>
    <property type="match status" value="1"/>
</dbReference>
<evidence type="ECO:0000313" key="6">
    <source>
        <dbReference type="EMBL" id="AZN39455.1"/>
    </source>
</evidence>
<name>A0A3S9A1A0_9BACL</name>
<dbReference type="AlphaFoldDB" id="A0A3S9A1A0"/>
<dbReference type="PROSITE" id="PS00041">
    <property type="entry name" value="HTH_ARAC_FAMILY_1"/>
    <property type="match status" value="1"/>
</dbReference>
<dbReference type="InterPro" id="IPR018062">
    <property type="entry name" value="HTH_AraC-typ_CS"/>
</dbReference>
<keyword evidence="1" id="KW-0805">Transcription regulation</keyword>
<dbReference type="Pfam" id="PF12833">
    <property type="entry name" value="HTH_18"/>
    <property type="match status" value="1"/>
</dbReference>
<dbReference type="OrthoDB" id="2582835at2"/>
<dbReference type="SMART" id="SM00342">
    <property type="entry name" value="HTH_ARAC"/>
    <property type="match status" value="1"/>
</dbReference>
<keyword evidence="7" id="KW-1185">Reference proteome</keyword>
<evidence type="ECO:0000313" key="7">
    <source>
        <dbReference type="Proteomes" id="UP000272528"/>
    </source>
</evidence>
<evidence type="ECO:0000256" key="3">
    <source>
        <dbReference type="ARBA" id="ARBA00023163"/>
    </source>
</evidence>
<dbReference type="GO" id="GO:0043565">
    <property type="term" value="F:sequence-specific DNA binding"/>
    <property type="evidence" value="ECO:0007669"/>
    <property type="project" value="InterPro"/>
</dbReference>
<evidence type="ECO:0000256" key="1">
    <source>
        <dbReference type="ARBA" id="ARBA00023015"/>
    </source>
</evidence>
<dbReference type="SUPFAM" id="SSF46689">
    <property type="entry name" value="Homeodomain-like"/>
    <property type="match status" value="2"/>
</dbReference>